<dbReference type="Pfam" id="PF02902">
    <property type="entry name" value="Peptidase_C48"/>
    <property type="match status" value="1"/>
</dbReference>
<accession>A0AAN7B4Q4</accession>
<dbReference type="GO" id="GO:0008234">
    <property type="term" value="F:cysteine-type peptidase activity"/>
    <property type="evidence" value="ECO:0007669"/>
    <property type="project" value="InterPro"/>
</dbReference>
<keyword evidence="4" id="KW-0175">Coiled coil</keyword>
<protein>
    <recommendedName>
        <fullName evidence="6">Ubiquitin-like protease family profile domain-containing protein</fullName>
    </recommendedName>
</protein>
<keyword evidence="8" id="KW-1185">Reference proteome</keyword>
<evidence type="ECO:0000313" key="7">
    <source>
        <dbReference type="EMBL" id="KAK4210204.1"/>
    </source>
</evidence>
<dbReference type="InterPro" id="IPR038765">
    <property type="entry name" value="Papain-like_cys_pep_sf"/>
</dbReference>
<name>A0AAN7B4Q4_9PEZI</name>
<dbReference type="GO" id="GO:0019783">
    <property type="term" value="F:ubiquitin-like protein peptidase activity"/>
    <property type="evidence" value="ECO:0007669"/>
    <property type="project" value="UniProtKB-ARBA"/>
</dbReference>
<evidence type="ECO:0000256" key="2">
    <source>
        <dbReference type="ARBA" id="ARBA00022670"/>
    </source>
</evidence>
<evidence type="ECO:0000256" key="4">
    <source>
        <dbReference type="SAM" id="Coils"/>
    </source>
</evidence>
<comment type="similarity">
    <text evidence="1">Belongs to the peptidase C48 family.</text>
</comment>
<proteinExistence type="inferred from homology"/>
<dbReference type="PROSITE" id="PS50600">
    <property type="entry name" value="ULP_PROTEASE"/>
    <property type="match status" value="1"/>
</dbReference>
<feature type="coiled-coil region" evidence="4">
    <location>
        <begin position="275"/>
        <end position="302"/>
    </location>
</feature>
<reference evidence="7" key="2">
    <citation type="submission" date="2023-05" db="EMBL/GenBank/DDBJ databases">
        <authorList>
            <consortium name="Lawrence Berkeley National Laboratory"/>
            <person name="Steindorff A."/>
            <person name="Hensen N."/>
            <person name="Bonometti L."/>
            <person name="Westerberg I."/>
            <person name="Brannstrom I.O."/>
            <person name="Guillou S."/>
            <person name="Cros-Aarteil S."/>
            <person name="Calhoun S."/>
            <person name="Haridas S."/>
            <person name="Kuo A."/>
            <person name="Mondo S."/>
            <person name="Pangilinan J."/>
            <person name="Riley R."/>
            <person name="Labutti K."/>
            <person name="Andreopoulos B."/>
            <person name="Lipzen A."/>
            <person name="Chen C."/>
            <person name="Yanf M."/>
            <person name="Daum C."/>
            <person name="Ng V."/>
            <person name="Clum A."/>
            <person name="Ohm R."/>
            <person name="Martin F."/>
            <person name="Silar P."/>
            <person name="Natvig D."/>
            <person name="Lalanne C."/>
            <person name="Gautier V."/>
            <person name="Ament-Velasquez S.L."/>
            <person name="Kruys A."/>
            <person name="Hutchinson M.I."/>
            <person name="Powell A.J."/>
            <person name="Barry K."/>
            <person name="Miller A.N."/>
            <person name="Grigoriev I.V."/>
            <person name="Debuchy R."/>
            <person name="Gladieux P."/>
            <person name="Thoren M.H."/>
            <person name="Johannesson H."/>
        </authorList>
    </citation>
    <scope>NUCLEOTIDE SEQUENCE</scope>
    <source>
        <strain evidence="7">PSN293</strain>
    </source>
</reference>
<sequence>MAPHATGSSPSEAIGSQVPTPELANKPSAAAPLGRTINKRNWLSGDVINDLFTRITSFLPNWRTEVEDLQILLPIHTGGNHWSLVYLHCDERVAVFVESLRRQQNLVSAKTLVEDFIPRFLPTSHQPLEGEELWETWTKSAPPCAQQSNTWDCGVFTIAAAFRTICDLDLESPLDTITVRLWLKKATTPALQLTDLVDKDIGQAQAKILSQLSKRPESSNLDEETVDASMTFWEEIDWIYEQRKCVAARKVCASAVRDDVNELARVAEMNAHTMLEGLTSLLKDMEAEINTLHENNEWLEILCSRAPSDQELPAQQRKKMEESKRWAEHQREEIWRSIALCEELQGSYQKRVEMIQGAIDLWEEVGRMFPDSDQSDGTSESEDEGEDETMITGTTVNEGSQESIQTSQGSQDVISLISDDEDDED</sequence>
<keyword evidence="3" id="KW-0378">Hydrolase</keyword>
<feature type="compositionally biased region" description="Acidic residues" evidence="5">
    <location>
        <begin position="379"/>
        <end position="389"/>
    </location>
</feature>
<dbReference type="EMBL" id="MU858181">
    <property type="protein sequence ID" value="KAK4210204.1"/>
    <property type="molecule type" value="Genomic_DNA"/>
</dbReference>
<feature type="domain" description="Ubiquitin-like protease family profile" evidence="6">
    <location>
        <begin position="1"/>
        <end position="164"/>
    </location>
</feature>
<dbReference type="AlphaFoldDB" id="A0AAN7B4Q4"/>
<reference evidence="7" key="1">
    <citation type="journal article" date="2023" name="Mol. Phylogenet. Evol.">
        <title>Genome-scale phylogeny and comparative genomics of the fungal order Sordariales.</title>
        <authorList>
            <person name="Hensen N."/>
            <person name="Bonometti L."/>
            <person name="Westerberg I."/>
            <person name="Brannstrom I.O."/>
            <person name="Guillou S."/>
            <person name="Cros-Aarteil S."/>
            <person name="Calhoun S."/>
            <person name="Haridas S."/>
            <person name="Kuo A."/>
            <person name="Mondo S."/>
            <person name="Pangilinan J."/>
            <person name="Riley R."/>
            <person name="LaButti K."/>
            <person name="Andreopoulos B."/>
            <person name="Lipzen A."/>
            <person name="Chen C."/>
            <person name="Yan M."/>
            <person name="Daum C."/>
            <person name="Ng V."/>
            <person name="Clum A."/>
            <person name="Steindorff A."/>
            <person name="Ohm R.A."/>
            <person name="Martin F."/>
            <person name="Silar P."/>
            <person name="Natvig D.O."/>
            <person name="Lalanne C."/>
            <person name="Gautier V."/>
            <person name="Ament-Velasquez S.L."/>
            <person name="Kruys A."/>
            <person name="Hutchinson M.I."/>
            <person name="Powell A.J."/>
            <person name="Barry K."/>
            <person name="Miller A.N."/>
            <person name="Grigoriev I.V."/>
            <person name="Debuchy R."/>
            <person name="Gladieux P."/>
            <person name="Hiltunen Thoren M."/>
            <person name="Johannesson H."/>
        </authorList>
    </citation>
    <scope>NUCLEOTIDE SEQUENCE</scope>
    <source>
        <strain evidence="7">PSN293</strain>
    </source>
</reference>
<dbReference type="GO" id="GO:0006508">
    <property type="term" value="P:proteolysis"/>
    <property type="evidence" value="ECO:0007669"/>
    <property type="project" value="UniProtKB-KW"/>
</dbReference>
<feature type="region of interest" description="Disordered" evidence="5">
    <location>
        <begin position="368"/>
        <end position="425"/>
    </location>
</feature>
<organism evidence="7 8">
    <name type="scientific">Rhypophila decipiens</name>
    <dbReference type="NCBI Taxonomy" id="261697"/>
    <lineage>
        <taxon>Eukaryota</taxon>
        <taxon>Fungi</taxon>
        <taxon>Dikarya</taxon>
        <taxon>Ascomycota</taxon>
        <taxon>Pezizomycotina</taxon>
        <taxon>Sordariomycetes</taxon>
        <taxon>Sordariomycetidae</taxon>
        <taxon>Sordariales</taxon>
        <taxon>Naviculisporaceae</taxon>
        <taxon>Rhypophila</taxon>
    </lineage>
</organism>
<dbReference type="Proteomes" id="UP001301769">
    <property type="component" value="Unassembled WGS sequence"/>
</dbReference>
<dbReference type="SUPFAM" id="SSF54001">
    <property type="entry name" value="Cysteine proteinases"/>
    <property type="match status" value="1"/>
</dbReference>
<evidence type="ECO:0000256" key="3">
    <source>
        <dbReference type="ARBA" id="ARBA00022801"/>
    </source>
</evidence>
<keyword evidence="2" id="KW-0645">Protease</keyword>
<dbReference type="Gene3D" id="3.40.395.10">
    <property type="entry name" value="Adenoviral Proteinase, Chain A"/>
    <property type="match status" value="1"/>
</dbReference>
<evidence type="ECO:0000256" key="1">
    <source>
        <dbReference type="ARBA" id="ARBA00005234"/>
    </source>
</evidence>
<evidence type="ECO:0000313" key="8">
    <source>
        <dbReference type="Proteomes" id="UP001301769"/>
    </source>
</evidence>
<feature type="region of interest" description="Disordered" evidence="5">
    <location>
        <begin position="1"/>
        <end position="30"/>
    </location>
</feature>
<evidence type="ECO:0000256" key="5">
    <source>
        <dbReference type="SAM" id="MobiDB-lite"/>
    </source>
</evidence>
<evidence type="ECO:0000259" key="6">
    <source>
        <dbReference type="PROSITE" id="PS50600"/>
    </source>
</evidence>
<gene>
    <name evidence="7" type="ORF">QBC37DRAFT_403602</name>
</gene>
<comment type="caution">
    <text evidence="7">The sequence shown here is derived from an EMBL/GenBank/DDBJ whole genome shotgun (WGS) entry which is preliminary data.</text>
</comment>
<dbReference type="InterPro" id="IPR003653">
    <property type="entry name" value="Peptidase_C48_C"/>
</dbReference>
<feature type="compositionally biased region" description="Polar residues" evidence="5">
    <location>
        <begin position="1"/>
        <end position="11"/>
    </location>
</feature>
<feature type="compositionally biased region" description="Polar residues" evidence="5">
    <location>
        <begin position="391"/>
        <end position="413"/>
    </location>
</feature>